<evidence type="ECO:0000313" key="7">
    <source>
        <dbReference type="EMBL" id="OWT57473.1"/>
    </source>
</evidence>
<dbReference type="InterPro" id="IPR009057">
    <property type="entry name" value="Homeodomain-like_sf"/>
</dbReference>
<comment type="caution">
    <text evidence="7">The sequence shown here is derived from an EMBL/GenBank/DDBJ whole genome shotgun (WGS) entry which is preliminary data.</text>
</comment>
<feature type="DNA-binding region" description="H-T-H motif" evidence="4">
    <location>
        <begin position="54"/>
        <end position="73"/>
    </location>
</feature>
<dbReference type="GO" id="GO:0003700">
    <property type="term" value="F:DNA-binding transcription factor activity"/>
    <property type="evidence" value="ECO:0007669"/>
    <property type="project" value="TreeGrafter"/>
</dbReference>
<feature type="compositionally biased region" description="Polar residues" evidence="5">
    <location>
        <begin position="1"/>
        <end position="11"/>
    </location>
</feature>
<protein>
    <recommendedName>
        <fullName evidence="6">HTH tetR-type domain-containing protein</fullName>
    </recommendedName>
</protein>
<organism evidence="7 8">
    <name type="scientific">Candidimonas nitroreducens</name>
    <dbReference type="NCBI Taxonomy" id="683354"/>
    <lineage>
        <taxon>Bacteria</taxon>
        <taxon>Pseudomonadati</taxon>
        <taxon>Pseudomonadota</taxon>
        <taxon>Betaproteobacteria</taxon>
        <taxon>Burkholderiales</taxon>
        <taxon>Alcaligenaceae</taxon>
        <taxon>Candidimonas</taxon>
    </lineage>
</organism>
<evidence type="ECO:0000259" key="6">
    <source>
        <dbReference type="PROSITE" id="PS50977"/>
    </source>
</evidence>
<dbReference type="PANTHER" id="PTHR30055">
    <property type="entry name" value="HTH-TYPE TRANSCRIPTIONAL REGULATOR RUTR"/>
    <property type="match status" value="1"/>
</dbReference>
<keyword evidence="8" id="KW-1185">Reference proteome</keyword>
<evidence type="ECO:0000256" key="3">
    <source>
        <dbReference type="ARBA" id="ARBA00023163"/>
    </source>
</evidence>
<dbReference type="Gene3D" id="1.10.357.10">
    <property type="entry name" value="Tetracycline Repressor, domain 2"/>
    <property type="match status" value="1"/>
</dbReference>
<keyword evidence="3" id="KW-0804">Transcription</keyword>
<accession>A0A225MB16</accession>
<dbReference type="PANTHER" id="PTHR30055:SF234">
    <property type="entry name" value="HTH-TYPE TRANSCRIPTIONAL REGULATOR BETI"/>
    <property type="match status" value="1"/>
</dbReference>
<feature type="domain" description="HTH tetR-type" evidence="6">
    <location>
        <begin position="25"/>
        <end position="91"/>
    </location>
</feature>
<dbReference type="Pfam" id="PF00440">
    <property type="entry name" value="TetR_N"/>
    <property type="match status" value="1"/>
</dbReference>
<dbReference type="InterPro" id="IPR001647">
    <property type="entry name" value="HTH_TetR"/>
</dbReference>
<evidence type="ECO:0000256" key="4">
    <source>
        <dbReference type="PROSITE-ProRule" id="PRU00335"/>
    </source>
</evidence>
<dbReference type="SUPFAM" id="SSF46689">
    <property type="entry name" value="Homeodomain-like"/>
    <property type="match status" value="1"/>
</dbReference>
<reference evidence="8" key="1">
    <citation type="submission" date="2017-06" db="EMBL/GenBank/DDBJ databases">
        <title>Herbaspirillum phytohormonus sp. nov., isolated from the root nodule of Robinia pseudoacacia in lead-zinc mine.</title>
        <authorList>
            <person name="Fan M."/>
            <person name="Lin Y."/>
        </authorList>
    </citation>
    <scope>NUCLEOTIDE SEQUENCE [LARGE SCALE GENOMIC DNA]</scope>
    <source>
        <strain evidence="8">SC-089</strain>
    </source>
</reference>
<dbReference type="EMBL" id="NJIH01000009">
    <property type="protein sequence ID" value="OWT57473.1"/>
    <property type="molecule type" value="Genomic_DNA"/>
</dbReference>
<keyword evidence="2 4" id="KW-0238">DNA-binding</keyword>
<sequence length="232" mass="26562">MPPSSKPSKNSVAAPPMGTVQRRQERLRRRLFDEANKLFEENGGEEGRGFEDTTVEQIAERADISARTFFRIFESKIDVIYLDMRKSMAEYFECLDARLAQDLDPLSAAVLARLDQIHQFVSDASNLQRLRRAIRSPHFVARRAAWYAEWQMRLRQALRPYIRQNTDAELRASLIAATVVKIGEVGLLSWSESGAKGRPEIWIAKAFLSLSEILEIDRSRIEAYLHPPSKSK</sequence>
<evidence type="ECO:0000256" key="2">
    <source>
        <dbReference type="ARBA" id="ARBA00023125"/>
    </source>
</evidence>
<dbReference type="Proteomes" id="UP000214603">
    <property type="component" value="Unassembled WGS sequence"/>
</dbReference>
<name>A0A225MB16_9BURK</name>
<evidence type="ECO:0000256" key="5">
    <source>
        <dbReference type="SAM" id="MobiDB-lite"/>
    </source>
</evidence>
<dbReference type="PROSITE" id="PS50977">
    <property type="entry name" value="HTH_TETR_2"/>
    <property type="match status" value="1"/>
</dbReference>
<dbReference type="GO" id="GO:0000976">
    <property type="term" value="F:transcription cis-regulatory region binding"/>
    <property type="evidence" value="ECO:0007669"/>
    <property type="project" value="TreeGrafter"/>
</dbReference>
<feature type="region of interest" description="Disordered" evidence="5">
    <location>
        <begin position="1"/>
        <end position="23"/>
    </location>
</feature>
<proteinExistence type="predicted"/>
<evidence type="ECO:0000256" key="1">
    <source>
        <dbReference type="ARBA" id="ARBA00023015"/>
    </source>
</evidence>
<keyword evidence="1" id="KW-0805">Transcription regulation</keyword>
<dbReference type="InterPro" id="IPR050109">
    <property type="entry name" value="HTH-type_TetR-like_transc_reg"/>
</dbReference>
<gene>
    <name evidence="7" type="ORF">CEY11_16325</name>
</gene>
<evidence type="ECO:0000313" key="8">
    <source>
        <dbReference type="Proteomes" id="UP000214603"/>
    </source>
</evidence>
<dbReference type="AlphaFoldDB" id="A0A225MB16"/>